<dbReference type="OrthoDB" id="6609920at2"/>
<dbReference type="AlphaFoldDB" id="A0A0F6RIF1"/>
<accession>A0A0F6RIF1</accession>
<proteinExistence type="predicted"/>
<evidence type="ECO:0000313" key="2">
    <source>
        <dbReference type="Proteomes" id="UP000034085"/>
    </source>
</evidence>
<dbReference type="Proteomes" id="UP000034085">
    <property type="component" value="Chromosome"/>
</dbReference>
<name>A0A0F6RIF1_CITAM</name>
<dbReference type="EMBL" id="CP011132">
    <property type="protein sequence ID" value="AKE61960.1"/>
    <property type="molecule type" value="Genomic_DNA"/>
</dbReference>
<dbReference type="KEGG" id="cama:F384_15585"/>
<dbReference type="PATRIC" id="fig|1261127.3.peg.3259"/>
<evidence type="ECO:0000313" key="1">
    <source>
        <dbReference type="EMBL" id="AKE61960.1"/>
    </source>
</evidence>
<dbReference type="HOGENOM" id="CLU_088924_0_0_6"/>
<evidence type="ECO:0008006" key="3">
    <source>
        <dbReference type="Google" id="ProtNLM"/>
    </source>
</evidence>
<sequence length="207" mass="24418">MNAYLRKQIHCISCETSCLISPEKSVCSLYCEHIPFAVWPEVNIYFKNGVIEKFLMKYKNYLPSGFIFIDFSFANLRYFVKPDWVDYLISTKMHIILIADKRMSSLANYWLVNRQEIRGVIYSCDKEETIEQKIKRLFRGELANRRRGETLNRAEYSLLAHFIAGRGFKEIVELDQLKPKEVYVRKLRLENKFGCRTNAIFCQIAGQ</sequence>
<protein>
    <recommendedName>
        <fullName evidence="3">LuxR family transcriptional regulator</fullName>
    </recommendedName>
</protein>
<gene>
    <name evidence="1" type="ORF">F384_15585</name>
</gene>
<organism evidence="1 2">
    <name type="scientific">Citrobacter amalonaticus Y19</name>
    <dbReference type="NCBI Taxonomy" id="1261127"/>
    <lineage>
        <taxon>Bacteria</taxon>
        <taxon>Pseudomonadati</taxon>
        <taxon>Pseudomonadota</taxon>
        <taxon>Gammaproteobacteria</taxon>
        <taxon>Enterobacterales</taxon>
        <taxon>Enterobacteriaceae</taxon>
        <taxon>Citrobacter</taxon>
    </lineage>
</organism>
<reference evidence="1 2" key="1">
    <citation type="journal article" date="2013" name="Appl. Microbiol. Biotechnol.">
        <title>Glycerol assimilation and production of 1,3-propanediol by Citrobacter amalonaticus Y19.</title>
        <authorList>
            <person name="Ainala S.K."/>
            <person name="Ashok S."/>
            <person name="Ko Y."/>
            <person name="Park S."/>
        </authorList>
    </citation>
    <scope>NUCLEOTIDE SEQUENCE [LARGE SCALE GENOMIC DNA]</scope>
    <source>
        <strain evidence="1 2">Y19</strain>
    </source>
</reference>